<dbReference type="AlphaFoldDB" id="A0A0B2W4L7"/>
<keyword evidence="3" id="KW-1185">Reference proteome</keyword>
<organism evidence="1 3">
    <name type="scientific">Toxocara canis</name>
    <name type="common">Canine roundworm</name>
    <dbReference type="NCBI Taxonomy" id="6265"/>
    <lineage>
        <taxon>Eukaryota</taxon>
        <taxon>Metazoa</taxon>
        <taxon>Ecdysozoa</taxon>
        <taxon>Nematoda</taxon>
        <taxon>Chromadorea</taxon>
        <taxon>Rhabditida</taxon>
        <taxon>Spirurina</taxon>
        <taxon>Ascaridomorpha</taxon>
        <taxon>Ascaridoidea</taxon>
        <taxon>Toxocaridae</taxon>
        <taxon>Toxocara</taxon>
    </lineage>
</organism>
<gene>
    <name evidence="1" type="ORF">Tcan_18728</name>
    <name evidence="2" type="ORF">TCNE_LOCUS11116</name>
</gene>
<proteinExistence type="predicted"/>
<dbReference type="Proteomes" id="UP000031036">
    <property type="component" value="Unassembled WGS sequence"/>
</dbReference>
<evidence type="ECO:0000313" key="2">
    <source>
        <dbReference type="EMBL" id="VDM42437.1"/>
    </source>
</evidence>
<protein>
    <submittedName>
        <fullName evidence="1">Uncharacterized protein</fullName>
    </submittedName>
</protein>
<reference evidence="1 3" key="1">
    <citation type="submission" date="2014-11" db="EMBL/GenBank/DDBJ databases">
        <title>Genetic blueprint of the zoonotic pathogen Toxocara canis.</title>
        <authorList>
            <person name="Zhu X.-Q."/>
            <person name="Korhonen P.K."/>
            <person name="Cai H."/>
            <person name="Young N.D."/>
            <person name="Nejsum P."/>
            <person name="von Samson-Himmelstjerna G."/>
            <person name="Boag P.R."/>
            <person name="Tan P."/>
            <person name="Li Q."/>
            <person name="Min J."/>
            <person name="Yang Y."/>
            <person name="Wang X."/>
            <person name="Fang X."/>
            <person name="Hall R.S."/>
            <person name="Hofmann A."/>
            <person name="Sternberg P.W."/>
            <person name="Jex A.R."/>
            <person name="Gasser R.B."/>
        </authorList>
    </citation>
    <scope>NUCLEOTIDE SEQUENCE [LARGE SCALE GENOMIC DNA]</scope>
    <source>
        <strain evidence="1">PN_DK_2014</strain>
    </source>
</reference>
<evidence type="ECO:0000313" key="3">
    <source>
        <dbReference type="Proteomes" id="UP000031036"/>
    </source>
</evidence>
<name>A0A0B2W4L7_TOXCA</name>
<dbReference type="EMBL" id="JPKZ01000263">
    <property type="protein sequence ID" value="KHN88170.1"/>
    <property type="molecule type" value="Genomic_DNA"/>
</dbReference>
<evidence type="ECO:0000313" key="1">
    <source>
        <dbReference type="EMBL" id="KHN88170.1"/>
    </source>
</evidence>
<reference evidence="2" key="2">
    <citation type="submission" date="2018-11" db="EMBL/GenBank/DDBJ databases">
        <authorList>
            <consortium name="Pathogen Informatics"/>
        </authorList>
    </citation>
    <scope>NUCLEOTIDE SEQUENCE [LARGE SCALE GENOMIC DNA]</scope>
</reference>
<sequence>MDELQPTASESFIVIEADMPKFRFDKRLVKLFWAREELHTGKGCNATVVQGQKAAKPTRASRRTASVVQPGAGEHLCDSHMHLVGFAFGERFVEEVAAYVSDCMNYRLKGEICNGHLVQVNARRGYHTHC</sequence>
<dbReference type="EMBL" id="UYWY01020744">
    <property type="protein sequence ID" value="VDM42437.1"/>
    <property type="molecule type" value="Genomic_DNA"/>
</dbReference>
<accession>A0A0B2W4L7</accession>